<organism evidence="1 2">
    <name type="scientific">Corynebacterium haemomassiliense</name>
    <dbReference type="NCBI Taxonomy" id="2754726"/>
    <lineage>
        <taxon>Bacteria</taxon>
        <taxon>Bacillati</taxon>
        <taxon>Actinomycetota</taxon>
        <taxon>Actinomycetes</taxon>
        <taxon>Mycobacteriales</taxon>
        <taxon>Corynebacteriaceae</taxon>
        <taxon>Corynebacterium</taxon>
    </lineage>
</organism>
<comment type="caution">
    <text evidence="1">The sequence shown here is derived from an EMBL/GenBank/DDBJ whole genome shotgun (WGS) entry which is preliminary data.</text>
</comment>
<dbReference type="AlphaFoldDB" id="A0A7W2I4R2"/>
<dbReference type="EMBL" id="JACDTZ010000002">
    <property type="protein sequence ID" value="MBA5245372.1"/>
    <property type="molecule type" value="Genomic_DNA"/>
</dbReference>
<dbReference type="RefSeq" id="WP_181890075.1">
    <property type="nucleotide sequence ID" value="NZ_JACDTZ010000002.1"/>
</dbReference>
<accession>A0A7W2I4R2</accession>
<name>A0A7W2I4R2_9CORY</name>
<evidence type="ECO:0000313" key="2">
    <source>
        <dbReference type="Proteomes" id="UP000523682"/>
    </source>
</evidence>
<proteinExistence type="predicted"/>
<keyword evidence="2" id="KW-1185">Reference proteome</keyword>
<evidence type="ECO:0000313" key="1">
    <source>
        <dbReference type="EMBL" id="MBA5245372.1"/>
    </source>
</evidence>
<dbReference type="Proteomes" id="UP000523682">
    <property type="component" value="Unassembled WGS sequence"/>
</dbReference>
<sequence>MDFLTYMVNEHLDGEEENYRVNVVPDDPVRIARQSDWGQGQLAKVSTRCCCKLQAESRDDPVFIL</sequence>
<reference evidence="1 2" key="1">
    <citation type="submission" date="2020-07" db="EMBL/GenBank/DDBJ databases">
        <title>Draft genome and description of Corynebacterium haemomassiliense strain Marseile-Q3615 sp. nov.</title>
        <authorList>
            <person name="Boxberger M."/>
            <person name="La Scola B."/>
        </authorList>
    </citation>
    <scope>NUCLEOTIDE SEQUENCE [LARGE SCALE GENOMIC DNA]</scope>
    <source>
        <strain evidence="1 2">Marseille-Q3615</strain>
    </source>
</reference>
<protein>
    <submittedName>
        <fullName evidence="1">Uncharacterized protein</fullName>
    </submittedName>
</protein>
<gene>
    <name evidence="1" type="ORF">H0193_11250</name>
</gene>